<organism evidence="2 3">
    <name type="scientific">Panicum virgatum</name>
    <name type="common">Blackwell switchgrass</name>
    <dbReference type="NCBI Taxonomy" id="38727"/>
    <lineage>
        <taxon>Eukaryota</taxon>
        <taxon>Viridiplantae</taxon>
        <taxon>Streptophyta</taxon>
        <taxon>Embryophyta</taxon>
        <taxon>Tracheophyta</taxon>
        <taxon>Spermatophyta</taxon>
        <taxon>Magnoliopsida</taxon>
        <taxon>Liliopsida</taxon>
        <taxon>Poales</taxon>
        <taxon>Poaceae</taxon>
        <taxon>PACMAD clade</taxon>
        <taxon>Panicoideae</taxon>
        <taxon>Panicodae</taxon>
        <taxon>Paniceae</taxon>
        <taxon>Panicinae</taxon>
        <taxon>Panicum</taxon>
        <taxon>Panicum sect. Hiantes</taxon>
    </lineage>
</organism>
<sequence length="138" mass="14668">MDGGQARSKQLTVGHSPLIATTTLLLLLGWLAYAACSCTLVGQHAFDMLQAATACVSLWTQAEAPGTRHQAPGKKEMERRGADRGQPAGKGTDKLITCQRCAGVLWRPLSGDTWKAPDSPRLLLSDVARSAGGWAPTR</sequence>
<dbReference type="AlphaFoldDB" id="A0A8T0TZN0"/>
<keyword evidence="3" id="KW-1185">Reference proteome</keyword>
<dbReference type="EMBL" id="CM029043">
    <property type="protein sequence ID" value="KAG2614373.1"/>
    <property type="molecule type" value="Genomic_DNA"/>
</dbReference>
<gene>
    <name evidence="2" type="ORF">PVAP13_4KG385303</name>
</gene>
<dbReference type="Proteomes" id="UP000823388">
    <property type="component" value="Chromosome 4K"/>
</dbReference>
<proteinExistence type="predicted"/>
<feature type="compositionally biased region" description="Basic and acidic residues" evidence="1">
    <location>
        <begin position="73"/>
        <end position="83"/>
    </location>
</feature>
<comment type="caution">
    <text evidence="2">The sequence shown here is derived from an EMBL/GenBank/DDBJ whole genome shotgun (WGS) entry which is preliminary data.</text>
</comment>
<evidence type="ECO:0000313" key="2">
    <source>
        <dbReference type="EMBL" id="KAG2614373.1"/>
    </source>
</evidence>
<feature type="region of interest" description="Disordered" evidence="1">
    <location>
        <begin position="64"/>
        <end position="93"/>
    </location>
</feature>
<accession>A0A8T0TZN0</accession>
<protein>
    <submittedName>
        <fullName evidence="2">Uncharacterized protein</fullName>
    </submittedName>
</protein>
<name>A0A8T0TZN0_PANVG</name>
<evidence type="ECO:0000256" key="1">
    <source>
        <dbReference type="SAM" id="MobiDB-lite"/>
    </source>
</evidence>
<reference evidence="2" key="1">
    <citation type="submission" date="2020-05" db="EMBL/GenBank/DDBJ databases">
        <title>WGS assembly of Panicum virgatum.</title>
        <authorList>
            <person name="Lovell J.T."/>
            <person name="Jenkins J."/>
            <person name="Shu S."/>
            <person name="Juenger T.E."/>
            <person name="Schmutz J."/>
        </authorList>
    </citation>
    <scope>NUCLEOTIDE SEQUENCE</scope>
    <source>
        <strain evidence="2">AP13</strain>
    </source>
</reference>
<evidence type="ECO:0000313" key="3">
    <source>
        <dbReference type="Proteomes" id="UP000823388"/>
    </source>
</evidence>